<keyword evidence="5 8" id="KW-0812">Transmembrane</keyword>
<feature type="transmembrane region" description="Helical" evidence="8">
    <location>
        <begin position="395"/>
        <end position="416"/>
    </location>
</feature>
<dbReference type="PROSITE" id="PS00873">
    <property type="entry name" value="NA_ALANINE_SYMP"/>
    <property type="match status" value="1"/>
</dbReference>
<name>A0ABP8YQZ6_9ACTN</name>
<evidence type="ECO:0000256" key="3">
    <source>
        <dbReference type="ARBA" id="ARBA00022448"/>
    </source>
</evidence>
<evidence type="ECO:0000256" key="8">
    <source>
        <dbReference type="RuleBase" id="RU363064"/>
    </source>
</evidence>
<dbReference type="PANTHER" id="PTHR30330:SF1">
    <property type="entry name" value="AMINO-ACID CARRIER PROTEIN ALST"/>
    <property type="match status" value="1"/>
</dbReference>
<accession>A0ABP8YQZ6</accession>
<feature type="transmembrane region" description="Helical" evidence="8">
    <location>
        <begin position="65"/>
        <end position="90"/>
    </location>
</feature>
<keyword evidence="7 8" id="KW-0472">Membrane</keyword>
<dbReference type="Proteomes" id="UP001500822">
    <property type="component" value="Unassembled WGS sequence"/>
</dbReference>
<evidence type="ECO:0000313" key="10">
    <source>
        <dbReference type="EMBL" id="GAA4737341.1"/>
    </source>
</evidence>
<keyword evidence="6 8" id="KW-1133">Transmembrane helix</keyword>
<feature type="transmembrane region" description="Helical" evidence="8">
    <location>
        <begin position="249"/>
        <end position="268"/>
    </location>
</feature>
<comment type="caution">
    <text evidence="10">The sequence shown here is derived from an EMBL/GenBank/DDBJ whole genome shotgun (WGS) entry which is preliminary data.</text>
</comment>
<organism evidence="10 11">
    <name type="scientific">Gordonia alkaliphila</name>
    <dbReference type="NCBI Taxonomy" id="1053547"/>
    <lineage>
        <taxon>Bacteria</taxon>
        <taxon>Bacillati</taxon>
        <taxon>Actinomycetota</taxon>
        <taxon>Actinomycetes</taxon>
        <taxon>Mycobacteriales</taxon>
        <taxon>Gordoniaceae</taxon>
        <taxon>Gordonia</taxon>
    </lineage>
</organism>
<comment type="similarity">
    <text evidence="2 8">Belongs to the alanine or glycine:cation symporter (AGCS) (TC 2.A.25) family.</text>
</comment>
<evidence type="ECO:0000256" key="4">
    <source>
        <dbReference type="ARBA" id="ARBA00022475"/>
    </source>
</evidence>
<evidence type="ECO:0000256" key="2">
    <source>
        <dbReference type="ARBA" id="ARBA00009261"/>
    </source>
</evidence>
<feature type="region of interest" description="Disordered" evidence="9">
    <location>
        <begin position="471"/>
        <end position="494"/>
    </location>
</feature>
<dbReference type="Pfam" id="PF01235">
    <property type="entry name" value="Na_Ala_symp"/>
    <property type="match status" value="1"/>
</dbReference>
<dbReference type="InterPro" id="IPR001463">
    <property type="entry name" value="Na/Ala_symport"/>
</dbReference>
<evidence type="ECO:0000256" key="9">
    <source>
        <dbReference type="SAM" id="MobiDB-lite"/>
    </source>
</evidence>
<evidence type="ECO:0000256" key="5">
    <source>
        <dbReference type="ARBA" id="ARBA00022692"/>
    </source>
</evidence>
<keyword evidence="4 8" id="KW-1003">Cell membrane</keyword>
<proteinExistence type="inferred from homology"/>
<dbReference type="PRINTS" id="PR00175">
    <property type="entry name" value="NAALASMPORT"/>
</dbReference>
<dbReference type="NCBIfam" id="TIGR00835">
    <property type="entry name" value="agcS"/>
    <property type="match status" value="1"/>
</dbReference>
<dbReference type="RefSeq" id="WP_345311987.1">
    <property type="nucleotide sequence ID" value="NZ_BAABIE010000001.1"/>
</dbReference>
<evidence type="ECO:0000313" key="11">
    <source>
        <dbReference type="Proteomes" id="UP001500822"/>
    </source>
</evidence>
<dbReference type="Gene3D" id="1.20.1740.10">
    <property type="entry name" value="Amino acid/polyamine transporter I"/>
    <property type="match status" value="1"/>
</dbReference>
<feature type="transmembrane region" description="Helical" evidence="8">
    <location>
        <begin position="14"/>
        <end position="32"/>
    </location>
</feature>
<keyword evidence="8" id="KW-0769">Symport</keyword>
<protein>
    <submittedName>
        <fullName evidence="10">Sodium:alanine symporter family protein</fullName>
    </submittedName>
</protein>
<feature type="transmembrane region" description="Helical" evidence="8">
    <location>
        <begin position="352"/>
        <end position="375"/>
    </location>
</feature>
<dbReference type="PANTHER" id="PTHR30330">
    <property type="entry name" value="AGSS FAMILY TRANSPORTER, SODIUM-ALANINE"/>
    <property type="match status" value="1"/>
</dbReference>
<feature type="transmembrane region" description="Helical" evidence="8">
    <location>
        <begin position="188"/>
        <end position="206"/>
    </location>
</feature>
<feature type="transmembrane region" description="Helical" evidence="8">
    <location>
        <begin position="218"/>
        <end position="237"/>
    </location>
</feature>
<evidence type="ECO:0000256" key="7">
    <source>
        <dbReference type="ARBA" id="ARBA00023136"/>
    </source>
</evidence>
<feature type="transmembrane region" description="Helical" evidence="8">
    <location>
        <begin position="96"/>
        <end position="113"/>
    </location>
</feature>
<feature type="compositionally biased region" description="Pro residues" evidence="9">
    <location>
        <begin position="483"/>
        <end position="494"/>
    </location>
</feature>
<reference evidence="11" key="1">
    <citation type="journal article" date="2019" name="Int. J. Syst. Evol. Microbiol.">
        <title>The Global Catalogue of Microorganisms (GCM) 10K type strain sequencing project: providing services to taxonomists for standard genome sequencing and annotation.</title>
        <authorList>
            <consortium name="The Broad Institute Genomics Platform"/>
            <consortium name="The Broad Institute Genome Sequencing Center for Infectious Disease"/>
            <person name="Wu L."/>
            <person name="Ma J."/>
        </authorList>
    </citation>
    <scope>NUCLEOTIDE SEQUENCE [LARGE SCALE GENOMIC DNA]</scope>
    <source>
        <strain evidence="11">JCM 18077</strain>
    </source>
</reference>
<comment type="subcellular location">
    <subcellularLocation>
        <location evidence="1 8">Cell membrane</location>
        <topology evidence="1 8">Multi-pass membrane protein</topology>
    </subcellularLocation>
</comment>
<feature type="transmembrane region" description="Helical" evidence="8">
    <location>
        <begin position="422"/>
        <end position="442"/>
    </location>
</feature>
<evidence type="ECO:0000256" key="6">
    <source>
        <dbReference type="ARBA" id="ARBA00022989"/>
    </source>
</evidence>
<keyword evidence="11" id="KW-1185">Reference proteome</keyword>
<gene>
    <name evidence="10" type="ORF">GCM10023217_00280</name>
</gene>
<keyword evidence="3 8" id="KW-0813">Transport</keyword>
<evidence type="ECO:0000256" key="1">
    <source>
        <dbReference type="ARBA" id="ARBA00004651"/>
    </source>
</evidence>
<dbReference type="EMBL" id="BAABIE010000001">
    <property type="protein sequence ID" value="GAA4737341.1"/>
    <property type="molecule type" value="Genomic_DNA"/>
</dbReference>
<feature type="transmembrane region" description="Helical" evidence="8">
    <location>
        <begin position="307"/>
        <end position="326"/>
    </location>
</feature>
<feature type="transmembrane region" description="Helical" evidence="8">
    <location>
        <begin position="146"/>
        <end position="168"/>
    </location>
</feature>
<sequence>MDVLDNAVVWFNEWYAYVLIVLLVGAGLWWGARTRVALLRMVPAMFRAISEPTPKTKEGAAQISAFRAFCISAASRVGTGNVVGVAVAITVGGPGAVFWMWVLAIVGGATAFVESTLGQLYKVRDGADYRGGPAYYLKRGIKNRRLGLVMSVLFALAITFTYGLVFNAVQSNSITSAVGLALGADAAWVPYVVGALLATLTALVIFGGVHRISGVSQVLVPVMAVLYISLALFVVLMNLTAVPGVIGDIVTSAFGIREFVGGGLWAAIMQGMRRGLFSNEAGMGSTPNAAATAAVSHPAKQGLVQTLGVYFDTLIVCSATAFIILLSDPDYGSDLEGVQLTQTALAHHVGSWAGPLLAVILFFLAFSSVIGNYYYGETNIAYLTPRRWVLNSFRLVVIGFVFFGAIAKVSLVWNLADVFSSLMATVNIVGLFLIGGVAVVLLRHFSAQRAAGLDPVFHRDDIPGLTGVECWDGTDPETVRDPSPQPVPMPTPRG</sequence>